<organism evidence="1 2">
    <name type="scientific">Kiloniella spongiae</name>
    <dbReference type="NCBI Taxonomy" id="1489064"/>
    <lineage>
        <taxon>Bacteria</taxon>
        <taxon>Pseudomonadati</taxon>
        <taxon>Pseudomonadota</taxon>
        <taxon>Alphaproteobacteria</taxon>
        <taxon>Rhodospirillales</taxon>
        <taxon>Kiloniellaceae</taxon>
        <taxon>Kiloniella</taxon>
    </lineage>
</organism>
<name>A0A0H2MHB4_9PROT</name>
<reference evidence="1 2" key="1">
    <citation type="submission" date="2015-03" db="EMBL/GenBank/DDBJ databases">
        <title>Genome Sequence of Kiloniella spongiae MEBiC09566, isolated from a marine sponge.</title>
        <authorList>
            <person name="Shao Z."/>
            <person name="Wang L."/>
            <person name="Li X."/>
        </authorList>
    </citation>
    <scope>NUCLEOTIDE SEQUENCE [LARGE SCALE GENOMIC DNA]</scope>
    <source>
        <strain evidence="1 2">MEBiC09566</strain>
    </source>
</reference>
<dbReference type="AlphaFoldDB" id="A0A0H2MHB4"/>
<sequence length="163" mass="19450">MFELKHPRNKIYDERFLDKCDPKITAFYHEYCVRKLGRTMPGRKDFDPLDLKRFLSGIILVEKDRKTGELFYRLVGTEAVEIRKKDPTGKRVKEHFYGDSWEEVEENYRYVCECKSFIYDHTVDGDRIGKFFHEEILFLPLSDDDDFVNIILLYSVKSLNSSE</sequence>
<dbReference type="InterPro" id="IPR009922">
    <property type="entry name" value="DUF1457"/>
</dbReference>
<protein>
    <recommendedName>
        <fullName evidence="3">PAS domain-containing protein</fullName>
    </recommendedName>
</protein>
<dbReference type="Proteomes" id="UP000035444">
    <property type="component" value="Unassembled WGS sequence"/>
</dbReference>
<dbReference type="EMBL" id="LAQL01000003">
    <property type="protein sequence ID" value="KLN61566.1"/>
    <property type="molecule type" value="Genomic_DNA"/>
</dbReference>
<accession>A0A0H2MHB4</accession>
<comment type="caution">
    <text evidence="1">The sequence shown here is derived from an EMBL/GenBank/DDBJ whole genome shotgun (WGS) entry which is preliminary data.</text>
</comment>
<proteinExistence type="predicted"/>
<keyword evidence="2" id="KW-1185">Reference proteome</keyword>
<gene>
    <name evidence="1" type="ORF">WH96_04195</name>
</gene>
<dbReference type="RefSeq" id="WP_047762901.1">
    <property type="nucleotide sequence ID" value="NZ_LAQL01000003.1"/>
</dbReference>
<evidence type="ECO:0000313" key="1">
    <source>
        <dbReference type="EMBL" id="KLN61566.1"/>
    </source>
</evidence>
<evidence type="ECO:0008006" key="3">
    <source>
        <dbReference type="Google" id="ProtNLM"/>
    </source>
</evidence>
<evidence type="ECO:0000313" key="2">
    <source>
        <dbReference type="Proteomes" id="UP000035444"/>
    </source>
</evidence>
<dbReference type="Pfam" id="PF07310">
    <property type="entry name" value="PAS_5"/>
    <property type="match status" value="1"/>
</dbReference>
<dbReference type="OrthoDB" id="8478628at2"/>